<comment type="caution">
    <text evidence="2">The sequence shown here is derived from an EMBL/GenBank/DDBJ whole genome shotgun (WGS) entry which is preliminary data.</text>
</comment>
<proteinExistence type="predicted"/>
<name>A0AAV7MW86_PLEWA</name>
<organism evidence="2 3">
    <name type="scientific">Pleurodeles waltl</name>
    <name type="common">Iberian ribbed newt</name>
    <dbReference type="NCBI Taxonomy" id="8319"/>
    <lineage>
        <taxon>Eukaryota</taxon>
        <taxon>Metazoa</taxon>
        <taxon>Chordata</taxon>
        <taxon>Craniata</taxon>
        <taxon>Vertebrata</taxon>
        <taxon>Euteleostomi</taxon>
        <taxon>Amphibia</taxon>
        <taxon>Batrachia</taxon>
        <taxon>Caudata</taxon>
        <taxon>Salamandroidea</taxon>
        <taxon>Salamandridae</taxon>
        <taxon>Pleurodelinae</taxon>
        <taxon>Pleurodeles</taxon>
    </lineage>
</organism>
<dbReference type="AlphaFoldDB" id="A0AAV7MW86"/>
<feature type="region of interest" description="Disordered" evidence="1">
    <location>
        <begin position="1"/>
        <end position="34"/>
    </location>
</feature>
<feature type="region of interest" description="Disordered" evidence="1">
    <location>
        <begin position="49"/>
        <end position="80"/>
    </location>
</feature>
<sequence length="80" mass="8308">MAVRTLVEARAKGAQPDGWFETPIGRKQGPIAGQTRTGVTYCSELLPNNTERLRDEEGSGGAGQGPRSPLGCAAGPSGLR</sequence>
<protein>
    <submittedName>
        <fullName evidence="2">Uncharacterized protein</fullName>
    </submittedName>
</protein>
<evidence type="ECO:0000313" key="2">
    <source>
        <dbReference type="EMBL" id="KAJ1105193.1"/>
    </source>
</evidence>
<keyword evidence="3" id="KW-1185">Reference proteome</keyword>
<dbReference type="EMBL" id="JANPWB010000013">
    <property type="protein sequence ID" value="KAJ1105193.1"/>
    <property type="molecule type" value="Genomic_DNA"/>
</dbReference>
<accession>A0AAV7MW86</accession>
<evidence type="ECO:0000313" key="3">
    <source>
        <dbReference type="Proteomes" id="UP001066276"/>
    </source>
</evidence>
<gene>
    <name evidence="2" type="ORF">NDU88_002601</name>
</gene>
<evidence type="ECO:0000256" key="1">
    <source>
        <dbReference type="SAM" id="MobiDB-lite"/>
    </source>
</evidence>
<dbReference type="Proteomes" id="UP001066276">
    <property type="component" value="Chromosome 9"/>
</dbReference>
<reference evidence="2" key="1">
    <citation type="journal article" date="2022" name="bioRxiv">
        <title>Sequencing and chromosome-scale assembly of the giantPleurodeles waltlgenome.</title>
        <authorList>
            <person name="Brown T."/>
            <person name="Elewa A."/>
            <person name="Iarovenko S."/>
            <person name="Subramanian E."/>
            <person name="Araus A.J."/>
            <person name="Petzold A."/>
            <person name="Susuki M."/>
            <person name="Suzuki K.-i.T."/>
            <person name="Hayashi T."/>
            <person name="Toyoda A."/>
            <person name="Oliveira C."/>
            <person name="Osipova E."/>
            <person name="Leigh N.D."/>
            <person name="Simon A."/>
            <person name="Yun M.H."/>
        </authorList>
    </citation>
    <scope>NUCLEOTIDE SEQUENCE</scope>
    <source>
        <strain evidence="2">20211129_DDA</strain>
        <tissue evidence="2">Liver</tissue>
    </source>
</reference>